<dbReference type="InterPro" id="IPR029058">
    <property type="entry name" value="AB_hydrolase_fold"/>
</dbReference>
<evidence type="ECO:0000256" key="1">
    <source>
        <dbReference type="SAM" id="SignalP"/>
    </source>
</evidence>
<evidence type="ECO:0000313" key="4">
    <source>
        <dbReference type="Proteomes" id="UP000698752"/>
    </source>
</evidence>
<name>A0ABS5EI07_9PROT</name>
<proteinExistence type="predicted"/>
<dbReference type="Gene3D" id="3.40.50.1820">
    <property type="entry name" value="alpha/beta hydrolase"/>
    <property type="match status" value="1"/>
</dbReference>
<feature type="domain" description="Dienelactone hydrolase" evidence="2">
    <location>
        <begin position="44"/>
        <end position="205"/>
    </location>
</feature>
<feature type="signal peptide" evidence="1">
    <location>
        <begin position="1"/>
        <end position="33"/>
    </location>
</feature>
<reference evidence="4" key="1">
    <citation type="journal article" date="2021" name="Syst. Appl. Microbiol.">
        <title>Roseomonas hellenica sp. nov., isolated from roots of wild-growing Alkanna tinctoria.</title>
        <authorList>
            <person name="Rat A."/>
            <person name="Naranjo H.D."/>
            <person name="Lebbe L."/>
            <person name="Cnockaert M."/>
            <person name="Krigas N."/>
            <person name="Grigoriadou K."/>
            <person name="Maloupa E."/>
            <person name="Willems A."/>
        </authorList>
    </citation>
    <scope>NUCLEOTIDE SEQUENCE [LARGE SCALE GENOMIC DNA]</scope>
    <source>
        <strain evidence="4">LMG 31159</strain>
    </source>
</reference>
<dbReference type="EMBL" id="JAAEDI010000013">
    <property type="protein sequence ID" value="MBR0650642.1"/>
    <property type="molecule type" value="Genomic_DNA"/>
</dbReference>
<evidence type="ECO:0000259" key="2">
    <source>
        <dbReference type="Pfam" id="PF01738"/>
    </source>
</evidence>
<gene>
    <name evidence="3" type="ORF">GXW78_13280</name>
</gene>
<dbReference type="SUPFAM" id="SSF53474">
    <property type="entry name" value="alpha/beta-Hydrolases"/>
    <property type="match status" value="1"/>
</dbReference>
<sequence>MRNLVAAAMPTARRSLLAAALATVMAGSAAAEAPPVAGGLIAGAVTSPATAARHRVPAVLILADAPGADARADGYVHELTAAGLLVMEADAHAIAEATGLPATEAGLAAAASLAVRALAHDPRAAPGRIGVLGFGEGGRAALLAVPDPTGADAIAARAVLYPGCIGLADTLRAHHPTIATPVLLLHGDRDAANPPAACAETAAVLAAWVPTERRQLAGAAYAWDRPAYGADRFALLPVPGGDGRIPGVPHQRLAAESAARVARWMARTLAPEAARP</sequence>
<comment type="caution">
    <text evidence="3">The sequence shown here is derived from an EMBL/GenBank/DDBJ whole genome shotgun (WGS) entry which is preliminary data.</text>
</comment>
<keyword evidence="4" id="KW-1185">Reference proteome</keyword>
<dbReference type="InterPro" id="IPR002925">
    <property type="entry name" value="Dienelactn_hydro"/>
</dbReference>
<accession>A0ABS5EI07</accession>
<feature type="chain" id="PRO_5046071658" description="Dienelactone hydrolase domain-containing protein" evidence="1">
    <location>
        <begin position="34"/>
        <end position="276"/>
    </location>
</feature>
<keyword evidence="1" id="KW-0732">Signal</keyword>
<organism evidence="3 4">
    <name type="scientific">Neoroseomonas terrae</name>
    <dbReference type="NCBI Taxonomy" id="424799"/>
    <lineage>
        <taxon>Bacteria</taxon>
        <taxon>Pseudomonadati</taxon>
        <taxon>Pseudomonadota</taxon>
        <taxon>Alphaproteobacteria</taxon>
        <taxon>Acetobacterales</taxon>
        <taxon>Acetobacteraceae</taxon>
        <taxon>Neoroseomonas</taxon>
    </lineage>
</organism>
<protein>
    <recommendedName>
        <fullName evidence="2">Dienelactone hydrolase domain-containing protein</fullName>
    </recommendedName>
</protein>
<dbReference type="Pfam" id="PF01738">
    <property type="entry name" value="DLH"/>
    <property type="match status" value="1"/>
</dbReference>
<dbReference type="Proteomes" id="UP000698752">
    <property type="component" value="Unassembled WGS sequence"/>
</dbReference>
<dbReference type="RefSeq" id="WP_211869307.1">
    <property type="nucleotide sequence ID" value="NZ_JAAEDI010000013.1"/>
</dbReference>
<evidence type="ECO:0000313" key="3">
    <source>
        <dbReference type="EMBL" id="MBR0650642.1"/>
    </source>
</evidence>